<dbReference type="InterPro" id="IPR015500">
    <property type="entry name" value="Peptidase_S8_subtilisin-rel"/>
</dbReference>
<feature type="active site" description="Charge relay system" evidence="7 8">
    <location>
        <position position="126"/>
    </location>
</feature>
<feature type="domain" description="Peptidase S8/S53" evidence="11">
    <location>
        <begin position="117"/>
        <end position="444"/>
    </location>
</feature>
<reference evidence="12" key="1">
    <citation type="submission" date="2015-04" db="EMBL/GenBank/DDBJ databases">
        <title>The genome sequence of the plant pathogenic Rhizarian Plasmodiophora brassicae reveals insights in its biotrophic life cycle and the origin of chitin synthesis.</title>
        <authorList>
            <person name="Schwelm A."/>
            <person name="Fogelqvist J."/>
            <person name="Knaust A."/>
            <person name="Julke S."/>
            <person name="Lilja T."/>
            <person name="Dhandapani V."/>
            <person name="Bonilla-Rosso G."/>
            <person name="Karlsson M."/>
            <person name="Shevchenko A."/>
            <person name="Choi S.R."/>
            <person name="Kim H.G."/>
            <person name="Park J.Y."/>
            <person name="Lim Y.P."/>
            <person name="Ludwig-Muller J."/>
            <person name="Dixelius C."/>
        </authorList>
    </citation>
    <scope>NUCLEOTIDE SEQUENCE</scope>
    <source>
        <tissue evidence="12">Potato root galls</tissue>
    </source>
</reference>
<keyword evidence="4 8" id="KW-0720">Serine protease</keyword>
<dbReference type="GO" id="GO:0004252">
    <property type="term" value="F:serine-type endopeptidase activity"/>
    <property type="evidence" value="ECO:0007669"/>
    <property type="project" value="UniProtKB-UniRule"/>
</dbReference>
<proteinExistence type="inferred from homology"/>
<dbReference type="InterPro" id="IPR036852">
    <property type="entry name" value="Peptidase_S8/S53_dom_sf"/>
</dbReference>
<keyword evidence="10" id="KW-0472">Membrane</keyword>
<dbReference type="InterPro" id="IPR008979">
    <property type="entry name" value="Galactose-bd-like_sf"/>
</dbReference>
<dbReference type="InterPro" id="IPR034058">
    <property type="entry name" value="TagA/B/C/D_pept_dom"/>
</dbReference>
<evidence type="ECO:0000256" key="6">
    <source>
        <dbReference type="ARBA" id="ARBA00023619"/>
    </source>
</evidence>
<dbReference type="GO" id="GO:0006508">
    <property type="term" value="P:proteolysis"/>
    <property type="evidence" value="ECO:0007669"/>
    <property type="project" value="UniProtKB-KW"/>
</dbReference>
<evidence type="ECO:0000256" key="4">
    <source>
        <dbReference type="ARBA" id="ARBA00022825"/>
    </source>
</evidence>
<dbReference type="PRINTS" id="PR00723">
    <property type="entry name" value="SUBTILISIN"/>
</dbReference>
<feature type="active site" description="Charge relay system" evidence="7 8">
    <location>
        <position position="176"/>
    </location>
</feature>
<keyword evidence="10" id="KW-1133">Transmembrane helix</keyword>
<sequence>RPPSCIIITHDSSCSKRTFDNWKTILVNAGVETRGLIWSSAVGNKVRVCVSDAVAVQDRRNAVSTLVKEKCVLWIGREYSPGILNHQAAGLTQSSARAMFGLQAIESRPIWEKGIRGQGQTVIVADSGCDIDSCLFSEANGSEMSDGIYYRNRSKVVMFIKDNANGVMGDNDESGHGTHVAGTVAGSSKTAPSTLNAYEGMAPDAQLIIYELFFKEGMDVNKFTNTIASASNLVKEHEGTQKAGISCNSWGSNADSSYSSYFSSTIDNAAYLNPYHLFVFAAGNSGSNGMMSLTTQASAKNVIAVGAATSTSSYYSSDAPQNRPDLVSSFSSRGPSGGYNAQDRSHMQRIKPEVLAPGELIHSATSDQNLATHQCPAVQDLVVKSGTSMAAPVIAGSAALIRQYFMDGWYPSGVRNTTCRFTPTSALLKAMLVNSGRPLLGAVTANRQDRSDRISTIPSFTQGFGHVALDQVLTFQKNELYIDDTSTLFHGEHKSYCFQREDASVAMKVTLVWTDPAPVAGVGNVLVNNLDLTVVEVSSIKDISLGEFRMIKGNSEIDGELQDHWDVYNNVEQVSIPSETSKQPRWAVFVHATQIPQNSKQPFSLVVTGGIFTIVENRLCQIDDNVDAVMVTPKAVYPVLAQPETILLNDIGDGLCRNSTFGSMSHGVPVFFTINYVNTMNKSTNSKATSVLVSISRMPDEDDVSTNLDLFISNDLSTIVKQPVDKDVTPDCVSCNLARSAVLVPLSGGNQTLYIGVFLIKGRPDPKFNVDVQVIYDPQSFINATLSENINTLMIQDQRPVVIRLEACHVKLSGDRSIQLSLIHNVLLDHGNVDLGVFVRDMSLNMTDAIPWQWRNTSQGCGYPGCSIVDQGLVAPIKVKNQSSCLFEIQIMSLNPNAPHALPPSAFRLETKLLPEAFADIGSDDEWLPPVLNDADPRCPPIPMLDTKCSISAIPIVQGPAVLDSALTNISILDQGTMSISAAFTYSGLIFIGNEREKSPVNIFTRVITEVNVEQAGFPSLWILPNGQLRVDLSVLNGETWRYHRCESDVAMPLSNWTPFSVTISAAVGGVTIWMGDHLTGQGSSVTCGVGDSEKIVAPIMNRGISLAHNQNQKTAFCLAKLRFYSMTLNPSQSASCTQLLRATGGDIGAMKTFGPLLDNVSDGNRKIVLVAVAILVILIVILSFVRLLNITHSARETKRSAIKQPSSNMQTDHKISAEEQPLQSQSIITILMDSDIPSRL</sequence>
<evidence type="ECO:0000256" key="5">
    <source>
        <dbReference type="ARBA" id="ARBA00023529"/>
    </source>
</evidence>
<evidence type="ECO:0000256" key="9">
    <source>
        <dbReference type="SAM" id="MobiDB-lite"/>
    </source>
</evidence>
<dbReference type="PROSITE" id="PS51892">
    <property type="entry name" value="SUBTILASE"/>
    <property type="match status" value="1"/>
</dbReference>
<dbReference type="AlphaFoldDB" id="A0A0H5RBS4"/>
<feature type="active site" description="Charge relay system" evidence="7 8">
    <location>
        <position position="388"/>
    </location>
</feature>
<dbReference type="CDD" id="cd04842">
    <property type="entry name" value="Peptidases_S8_Kp43_protease"/>
    <property type="match status" value="1"/>
</dbReference>
<dbReference type="PANTHER" id="PTHR43399:SF4">
    <property type="entry name" value="CELL WALL-ASSOCIATED PROTEASE"/>
    <property type="match status" value="1"/>
</dbReference>
<evidence type="ECO:0000256" key="1">
    <source>
        <dbReference type="ARBA" id="ARBA00011073"/>
    </source>
</evidence>
<evidence type="ECO:0000256" key="2">
    <source>
        <dbReference type="ARBA" id="ARBA00022670"/>
    </source>
</evidence>
<evidence type="ECO:0000256" key="3">
    <source>
        <dbReference type="ARBA" id="ARBA00022801"/>
    </source>
</evidence>
<dbReference type="Gene3D" id="2.60.120.380">
    <property type="match status" value="1"/>
</dbReference>
<organism evidence="12">
    <name type="scientific">Spongospora subterranea</name>
    <dbReference type="NCBI Taxonomy" id="70186"/>
    <lineage>
        <taxon>Eukaryota</taxon>
        <taxon>Sar</taxon>
        <taxon>Rhizaria</taxon>
        <taxon>Endomyxa</taxon>
        <taxon>Phytomyxea</taxon>
        <taxon>Plasmodiophorida</taxon>
        <taxon>Plasmodiophoridae</taxon>
        <taxon>Spongospora</taxon>
    </lineage>
</organism>
<keyword evidence="2 8" id="KW-0645">Protease</keyword>
<dbReference type="Pfam" id="PF00082">
    <property type="entry name" value="Peptidase_S8"/>
    <property type="match status" value="1"/>
</dbReference>
<feature type="transmembrane region" description="Helical" evidence="10">
    <location>
        <begin position="1168"/>
        <end position="1190"/>
    </location>
</feature>
<dbReference type="InterPro" id="IPR000209">
    <property type="entry name" value="Peptidase_S8/S53_dom"/>
</dbReference>
<dbReference type="Gene3D" id="3.40.50.200">
    <property type="entry name" value="Peptidase S8/S53 domain"/>
    <property type="match status" value="1"/>
</dbReference>
<dbReference type="SUPFAM" id="SSF52743">
    <property type="entry name" value="Subtilisin-like"/>
    <property type="match status" value="1"/>
</dbReference>
<keyword evidence="10" id="KW-0812">Transmembrane</keyword>
<keyword evidence="3 8" id="KW-0378">Hydrolase</keyword>
<dbReference type="EMBL" id="HACM01011238">
    <property type="protein sequence ID" value="CRZ11680.1"/>
    <property type="molecule type" value="Transcribed_RNA"/>
</dbReference>
<feature type="region of interest" description="Disordered" evidence="9">
    <location>
        <begin position="1199"/>
        <end position="1222"/>
    </location>
</feature>
<evidence type="ECO:0000256" key="7">
    <source>
        <dbReference type="PIRSR" id="PIRSR615500-1"/>
    </source>
</evidence>
<comment type="catalytic activity">
    <reaction evidence="5">
        <text>Hydrolysis of proteins with broad specificity for peptide bonds, and a preference for a large uncharged residue in P1. Hydrolyzes peptide amides.</text>
        <dbReference type="EC" id="3.4.21.62"/>
    </reaction>
</comment>
<feature type="non-terminal residue" evidence="12">
    <location>
        <position position="1"/>
    </location>
</feature>
<protein>
    <recommendedName>
        <fullName evidence="6">subtilisin</fullName>
        <ecNumber evidence="6">3.4.21.62</ecNumber>
    </recommendedName>
</protein>
<dbReference type="EC" id="3.4.21.62" evidence="6"/>
<comment type="similarity">
    <text evidence="1 8">Belongs to the peptidase S8 family.</text>
</comment>
<evidence type="ECO:0000259" key="11">
    <source>
        <dbReference type="Pfam" id="PF00082"/>
    </source>
</evidence>
<dbReference type="SUPFAM" id="SSF49785">
    <property type="entry name" value="Galactose-binding domain-like"/>
    <property type="match status" value="1"/>
</dbReference>
<dbReference type="PROSITE" id="PS00138">
    <property type="entry name" value="SUBTILASE_SER"/>
    <property type="match status" value="1"/>
</dbReference>
<name>A0A0H5RBS4_9EUKA</name>
<dbReference type="PANTHER" id="PTHR43399">
    <property type="entry name" value="SUBTILISIN-RELATED"/>
    <property type="match status" value="1"/>
</dbReference>
<evidence type="ECO:0000256" key="10">
    <source>
        <dbReference type="SAM" id="Phobius"/>
    </source>
</evidence>
<dbReference type="InterPro" id="IPR022398">
    <property type="entry name" value="Peptidase_S8_His-AS"/>
</dbReference>
<accession>A0A0H5RBS4</accession>
<evidence type="ECO:0000313" key="12">
    <source>
        <dbReference type="EMBL" id="CRZ11680.1"/>
    </source>
</evidence>
<dbReference type="InterPro" id="IPR051048">
    <property type="entry name" value="Peptidase_S8/S53_subtilisin"/>
</dbReference>
<evidence type="ECO:0000256" key="8">
    <source>
        <dbReference type="PROSITE-ProRule" id="PRU01240"/>
    </source>
</evidence>
<dbReference type="PROSITE" id="PS00137">
    <property type="entry name" value="SUBTILASE_HIS"/>
    <property type="match status" value="1"/>
</dbReference>
<dbReference type="InterPro" id="IPR023828">
    <property type="entry name" value="Peptidase_S8_Ser-AS"/>
</dbReference>